<comment type="caution">
    <text evidence="2">The sequence shown here is derived from an EMBL/GenBank/DDBJ whole genome shotgun (WGS) entry which is preliminary data.</text>
</comment>
<evidence type="ECO:0000313" key="2">
    <source>
        <dbReference type="EMBL" id="GAA3648905.1"/>
    </source>
</evidence>
<feature type="compositionally biased region" description="Basic and acidic residues" evidence="1">
    <location>
        <begin position="1"/>
        <end position="10"/>
    </location>
</feature>
<organism evidence="2 3">
    <name type="scientific">Nonomuraea antimicrobica</name>
    <dbReference type="NCBI Taxonomy" id="561173"/>
    <lineage>
        <taxon>Bacteria</taxon>
        <taxon>Bacillati</taxon>
        <taxon>Actinomycetota</taxon>
        <taxon>Actinomycetes</taxon>
        <taxon>Streptosporangiales</taxon>
        <taxon>Streptosporangiaceae</taxon>
        <taxon>Nonomuraea</taxon>
    </lineage>
</organism>
<reference evidence="3" key="1">
    <citation type="journal article" date="2019" name="Int. J. Syst. Evol. Microbiol.">
        <title>The Global Catalogue of Microorganisms (GCM) 10K type strain sequencing project: providing services to taxonomists for standard genome sequencing and annotation.</title>
        <authorList>
            <consortium name="The Broad Institute Genomics Platform"/>
            <consortium name="The Broad Institute Genome Sequencing Center for Infectious Disease"/>
            <person name="Wu L."/>
            <person name="Ma J."/>
        </authorList>
    </citation>
    <scope>NUCLEOTIDE SEQUENCE [LARGE SCALE GENOMIC DNA]</scope>
    <source>
        <strain evidence="3">JCM 16904</strain>
    </source>
</reference>
<protein>
    <submittedName>
        <fullName evidence="2">Uncharacterized protein</fullName>
    </submittedName>
</protein>
<sequence>MVRGEAETAPEKPCTAPSAATDGLWPPASTPTARPCAAAIRTAATTSREPAAPTTNAGRDSTARFSPIRSASYACSPGRKIRLGDTFTHVNVFR</sequence>
<gene>
    <name evidence="2" type="ORF">GCM10022224_009540</name>
</gene>
<accession>A0ABP7B4G8</accession>
<dbReference type="Proteomes" id="UP001500902">
    <property type="component" value="Unassembled WGS sequence"/>
</dbReference>
<evidence type="ECO:0000256" key="1">
    <source>
        <dbReference type="SAM" id="MobiDB-lite"/>
    </source>
</evidence>
<dbReference type="EMBL" id="BAAAZP010000013">
    <property type="protein sequence ID" value="GAA3648905.1"/>
    <property type="molecule type" value="Genomic_DNA"/>
</dbReference>
<feature type="region of interest" description="Disordered" evidence="1">
    <location>
        <begin position="1"/>
        <end position="63"/>
    </location>
</feature>
<name>A0ABP7B4G8_9ACTN</name>
<feature type="compositionally biased region" description="Low complexity" evidence="1">
    <location>
        <begin position="30"/>
        <end position="46"/>
    </location>
</feature>
<evidence type="ECO:0000313" key="3">
    <source>
        <dbReference type="Proteomes" id="UP001500902"/>
    </source>
</evidence>
<keyword evidence="3" id="KW-1185">Reference proteome</keyword>
<proteinExistence type="predicted"/>